<dbReference type="AlphaFoldDB" id="A0A0G1UKX2"/>
<reference evidence="1 2" key="1">
    <citation type="journal article" date="2015" name="Nature">
        <title>rRNA introns, odd ribosomes, and small enigmatic genomes across a large radiation of phyla.</title>
        <authorList>
            <person name="Brown C.T."/>
            <person name="Hug L.A."/>
            <person name="Thomas B.C."/>
            <person name="Sharon I."/>
            <person name="Castelle C.J."/>
            <person name="Singh A."/>
            <person name="Wilkins M.J."/>
            <person name="Williams K.H."/>
            <person name="Banfield J.F."/>
        </authorList>
    </citation>
    <scope>NUCLEOTIDE SEQUENCE [LARGE SCALE GENOMIC DNA]</scope>
</reference>
<proteinExistence type="predicted"/>
<organism evidence="1 2">
    <name type="scientific">Candidatus Amesbacteria bacterium GW2011_GWA2_47_11b</name>
    <dbReference type="NCBI Taxonomy" id="1618358"/>
    <lineage>
        <taxon>Bacteria</taxon>
        <taxon>Candidatus Amesiibacteriota</taxon>
    </lineage>
</organism>
<sequence length="67" mass="7052">MKKVLILIVLVLAAVLLWAGLTKKTARPQTGAVIVTTEEDLNKELDSTVDDGGAADFGELQNSAEGL</sequence>
<name>A0A0G1UKX2_9BACT</name>
<dbReference type="Proteomes" id="UP000034307">
    <property type="component" value="Unassembled WGS sequence"/>
</dbReference>
<evidence type="ECO:0000313" key="2">
    <source>
        <dbReference type="Proteomes" id="UP000034307"/>
    </source>
</evidence>
<dbReference type="PATRIC" id="fig|1618358.3.peg.159"/>
<dbReference type="STRING" id="1618358.UX80_C0003G0020"/>
<gene>
    <name evidence="1" type="ORF">UX80_C0003G0020</name>
</gene>
<evidence type="ECO:0000313" key="1">
    <source>
        <dbReference type="EMBL" id="KKU58365.1"/>
    </source>
</evidence>
<comment type="caution">
    <text evidence="1">The sequence shown here is derived from an EMBL/GenBank/DDBJ whole genome shotgun (WGS) entry which is preliminary data.</text>
</comment>
<protein>
    <submittedName>
        <fullName evidence="1">Uncharacterized protein</fullName>
    </submittedName>
</protein>
<accession>A0A0G1UKX2</accession>
<dbReference type="EMBL" id="LCNO01000003">
    <property type="protein sequence ID" value="KKU58365.1"/>
    <property type="molecule type" value="Genomic_DNA"/>
</dbReference>